<feature type="transmembrane region" description="Helical" evidence="1">
    <location>
        <begin position="112"/>
        <end position="129"/>
    </location>
</feature>
<evidence type="ECO:0000313" key="2">
    <source>
        <dbReference type="EMBL" id="TDO27061.1"/>
    </source>
</evidence>
<sequence length="305" mass="35568">MKSAERFFQHFFFGNYFYGCCVVALALEANIQQGYPLNSLLFYTLLFAVTVLYYTHAYLNESQQLNIHPRSLWYKQYKKQVYRSQSILTGIVLFISIYLGIDWIDKLTGIHIWQWLILAFFPLMAGWYYGNRLPFIKGSSLRSHGWIKPFVIGFIWAGVVTVYPAFFAALENNQPYQPDIFHLLLFIKNGMYITMLCILFDIKDYAADHNEELKTFVVRYGLRKTLFFIIIPLTLIGLGVFLVYGITHSFPPLRMVINTIPFILLIIVTYYMHRRKSILYYLAIIDGLMLIKALCGIIGSFIGIR</sequence>
<gene>
    <name evidence="2" type="ORF">BC659_2378</name>
</gene>
<feature type="transmembrane region" description="Helical" evidence="1">
    <location>
        <begin position="150"/>
        <end position="168"/>
    </location>
</feature>
<evidence type="ECO:0000313" key="3">
    <source>
        <dbReference type="Proteomes" id="UP000295741"/>
    </source>
</evidence>
<accession>A0A4R6IXD7</accession>
<feature type="transmembrane region" description="Helical" evidence="1">
    <location>
        <begin position="279"/>
        <end position="304"/>
    </location>
</feature>
<comment type="caution">
    <text evidence="2">The sequence shown here is derived from an EMBL/GenBank/DDBJ whole genome shotgun (WGS) entry which is preliminary data.</text>
</comment>
<keyword evidence="1" id="KW-0472">Membrane</keyword>
<keyword evidence="1" id="KW-0812">Transmembrane</keyword>
<feature type="transmembrane region" description="Helical" evidence="1">
    <location>
        <begin position="80"/>
        <end position="100"/>
    </location>
</feature>
<evidence type="ECO:0000256" key="1">
    <source>
        <dbReference type="SAM" id="Phobius"/>
    </source>
</evidence>
<reference evidence="2 3" key="1">
    <citation type="submission" date="2019-03" db="EMBL/GenBank/DDBJ databases">
        <title>Genomic Encyclopedia of Archaeal and Bacterial Type Strains, Phase II (KMG-II): from individual species to whole genera.</title>
        <authorList>
            <person name="Goeker M."/>
        </authorList>
    </citation>
    <scope>NUCLEOTIDE SEQUENCE [LARGE SCALE GENOMIC DNA]</scope>
    <source>
        <strain evidence="2 3">DSM 28323</strain>
    </source>
</reference>
<dbReference type="AlphaFoldDB" id="A0A4R6IXD7"/>
<feature type="transmembrane region" description="Helical" evidence="1">
    <location>
        <begin position="39"/>
        <end position="59"/>
    </location>
</feature>
<name>A0A4R6IXD7_9BACT</name>
<dbReference type="Proteomes" id="UP000295741">
    <property type="component" value="Unassembled WGS sequence"/>
</dbReference>
<feature type="transmembrane region" description="Helical" evidence="1">
    <location>
        <begin position="253"/>
        <end position="272"/>
    </location>
</feature>
<organism evidence="2 3">
    <name type="scientific">Sediminibacterium goheungense</name>
    <dbReference type="NCBI Taxonomy" id="1086393"/>
    <lineage>
        <taxon>Bacteria</taxon>
        <taxon>Pseudomonadati</taxon>
        <taxon>Bacteroidota</taxon>
        <taxon>Chitinophagia</taxon>
        <taxon>Chitinophagales</taxon>
        <taxon>Chitinophagaceae</taxon>
        <taxon>Sediminibacterium</taxon>
    </lineage>
</organism>
<feature type="transmembrane region" description="Helical" evidence="1">
    <location>
        <begin position="180"/>
        <end position="200"/>
    </location>
</feature>
<feature type="transmembrane region" description="Helical" evidence="1">
    <location>
        <begin position="226"/>
        <end position="247"/>
    </location>
</feature>
<feature type="transmembrane region" description="Helical" evidence="1">
    <location>
        <begin position="7"/>
        <end position="27"/>
    </location>
</feature>
<proteinExistence type="predicted"/>
<evidence type="ECO:0008006" key="4">
    <source>
        <dbReference type="Google" id="ProtNLM"/>
    </source>
</evidence>
<dbReference type="RefSeq" id="WP_133474928.1">
    <property type="nucleotide sequence ID" value="NZ_SNWP01000011.1"/>
</dbReference>
<keyword evidence="1" id="KW-1133">Transmembrane helix</keyword>
<protein>
    <recommendedName>
        <fullName evidence="4">UbiA prenyltransferase family protein</fullName>
    </recommendedName>
</protein>
<dbReference type="EMBL" id="SNWP01000011">
    <property type="protein sequence ID" value="TDO27061.1"/>
    <property type="molecule type" value="Genomic_DNA"/>
</dbReference>
<dbReference type="OrthoDB" id="1452981at2"/>
<keyword evidence="3" id="KW-1185">Reference proteome</keyword>